<sequence length="105" mass="12610">MKKNLDEMDFETLTDIIRGEIKNATTHKTRKTTGNIKEGWFTTDIKHKRTERDRAHVKNLNEEMKNMIKRNKKHILMQNFPWQVECHQRCDILGQQERASQYHSS</sequence>
<proteinExistence type="predicted"/>
<dbReference type="Proteomes" id="UP001516400">
    <property type="component" value="Unassembled WGS sequence"/>
</dbReference>
<reference evidence="1 2" key="1">
    <citation type="journal article" date="2021" name="BMC Biol.">
        <title>Horizontally acquired antibacterial genes associated with adaptive radiation of ladybird beetles.</title>
        <authorList>
            <person name="Li H.S."/>
            <person name="Tang X.F."/>
            <person name="Huang Y.H."/>
            <person name="Xu Z.Y."/>
            <person name="Chen M.L."/>
            <person name="Du X.Y."/>
            <person name="Qiu B.Y."/>
            <person name="Chen P.T."/>
            <person name="Zhang W."/>
            <person name="Slipinski A."/>
            <person name="Escalona H.E."/>
            <person name="Waterhouse R.M."/>
            <person name="Zwick A."/>
            <person name="Pang H."/>
        </authorList>
    </citation>
    <scope>NUCLEOTIDE SEQUENCE [LARGE SCALE GENOMIC DNA]</scope>
    <source>
        <strain evidence="1">SYSU2018</strain>
    </source>
</reference>
<accession>A0ABD2PBD6</accession>
<protein>
    <submittedName>
        <fullName evidence="1">Uncharacterized protein</fullName>
    </submittedName>
</protein>
<evidence type="ECO:0000313" key="2">
    <source>
        <dbReference type="Proteomes" id="UP001516400"/>
    </source>
</evidence>
<evidence type="ECO:0000313" key="1">
    <source>
        <dbReference type="EMBL" id="KAL3288086.1"/>
    </source>
</evidence>
<organism evidence="1 2">
    <name type="scientific">Cryptolaemus montrouzieri</name>
    <dbReference type="NCBI Taxonomy" id="559131"/>
    <lineage>
        <taxon>Eukaryota</taxon>
        <taxon>Metazoa</taxon>
        <taxon>Ecdysozoa</taxon>
        <taxon>Arthropoda</taxon>
        <taxon>Hexapoda</taxon>
        <taxon>Insecta</taxon>
        <taxon>Pterygota</taxon>
        <taxon>Neoptera</taxon>
        <taxon>Endopterygota</taxon>
        <taxon>Coleoptera</taxon>
        <taxon>Polyphaga</taxon>
        <taxon>Cucujiformia</taxon>
        <taxon>Coccinelloidea</taxon>
        <taxon>Coccinellidae</taxon>
        <taxon>Scymninae</taxon>
        <taxon>Scymnini</taxon>
        <taxon>Cryptolaemus</taxon>
    </lineage>
</organism>
<gene>
    <name evidence="1" type="ORF">HHI36_002537</name>
</gene>
<keyword evidence="2" id="KW-1185">Reference proteome</keyword>
<dbReference type="AlphaFoldDB" id="A0ABD2PBD6"/>
<name>A0ABD2PBD6_9CUCU</name>
<dbReference type="EMBL" id="JABFTP020000185">
    <property type="protein sequence ID" value="KAL3288086.1"/>
    <property type="molecule type" value="Genomic_DNA"/>
</dbReference>
<comment type="caution">
    <text evidence="1">The sequence shown here is derived from an EMBL/GenBank/DDBJ whole genome shotgun (WGS) entry which is preliminary data.</text>
</comment>